<dbReference type="SUPFAM" id="SSF51569">
    <property type="entry name" value="Aldolase"/>
    <property type="match status" value="1"/>
</dbReference>
<feature type="non-terminal residue" evidence="1">
    <location>
        <position position="203"/>
    </location>
</feature>
<dbReference type="CDD" id="cd00408">
    <property type="entry name" value="DHDPS-like"/>
    <property type="match status" value="1"/>
</dbReference>
<accession>A0A381X370</accession>
<dbReference type="EMBL" id="UINC01013680">
    <property type="protein sequence ID" value="SVA58941.1"/>
    <property type="molecule type" value="Genomic_DNA"/>
</dbReference>
<dbReference type="GO" id="GO:0019262">
    <property type="term" value="P:N-acetylneuraminate catabolic process"/>
    <property type="evidence" value="ECO:0007669"/>
    <property type="project" value="TreeGrafter"/>
</dbReference>
<evidence type="ECO:0008006" key="2">
    <source>
        <dbReference type="Google" id="ProtNLM"/>
    </source>
</evidence>
<sequence length="203" mass="22262">MALKVDWHGVYPAVPTQFHDDLSLDIPNTKKHVQDLLNEGIHGLVMLGTIGENCSLNMEEKMEVLKATVEVAKGKVPILTGVAEYTTQGACETVVAAKEVGVDGIMLLPALVYKSDEREIMEHYRTVATSTDLPIMCYNNRPVYGVDMSPENFKELGDIENIVCIKEASGDARIITDLINTLGDRFIVFAGLDDCTFESVLLG</sequence>
<proteinExistence type="predicted"/>
<dbReference type="Gene3D" id="3.20.20.70">
    <property type="entry name" value="Aldolase class I"/>
    <property type="match status" value="1"/>
</dbReference>
<dbReference type="PANTHER" id="PTHR42849:SF1">
    <property type="entry name" value="N-ACETYLNEURAMINATE LYASE"/>
    <property type="match status" value="1"/>
</dbReference>
<dbReference type="GO" id="GO:0008747">
    <property type="term" value="F:N-acetylneuraminate lyase activity"/>
    <property type="evidence" value="ECO:0007669"/>
    <property type="project" value="TreeGrafter"/>
</dbReference>
<dbReference type="AlphaFoldDB" id="A0A381X370"/>
<dbReference type="GO" id="GO:0005829">
    <property type="term" value="C:cytosol"/>
    <property type="evidence" value="ECO:0007669"/>
    <property type="project" value="TreeGrafter"/>
</dbReference>
<gene>
    <name evidence="1" type="ORF">METZ01_LOCUS111795</name>
</gene>
<reference evidence="1" key="1">
    <citation type="submission" date="2018-05" db="EMBL/GenBank/DDBJ databases">
        <authorList>
            <person name="Lanie J.A."/>
            <person name="Ng W.-L."/>
            <person name="Kazmierczak K.M."/>
            <person name="Andrzejewski T.M."/>
            <person name="Davidsen T.M."/>
            <person name="Wayne K.J."/>
            <person name="Tettelin H."/>
            <person name="Glass J.I."/>
            <person name="Rusch D."/>
            <person name="Podicherti R."/>
            <person name="Tsui H.-C.T."/>
            <person name="Winkler M.E."/>
        </authorList>
    </citation>
    <scope>NUCLEOTIDE SEQUENCE</scope>
</reference>
<name>A0A381X370_9ZZZZ</name>
<dbReference type="PANTHER" id="PTHR42849">
    <property type="entry name" value="N-ACETYLNEURAMINATE LYASE"/>
    <property type="match status" value="1"/>
</dbReference>
<dbReference type="SMART" id="SM01130">
    <property type="entry name" value="DHDPS"/>
    <property type="match status" value="1"/>
</dbReference>
<dbReference type="InterPro" id="IPR013785">
    <property type="entry name" value="Aldolase_TIM"/>
</dbReference>
<protein>
    <recommendedName>
        <fullName evidence="2">Dihydrodipicolinate synthase</fullName>
    </recommendedName>
</protein>
<dbReference type="PRINTS" id="PR00146">
    <property type="entry name" value="DHPICSNTHASE"/>
</dbReference>
<dbReference type="InterPro" id="IPR002220">
    <property type="entry name" value="DapA-like"/>
</dbReference>
<evidence type="ECO:0000313" key="1">
    <source>
        <dbReference type="EMBL" id="SVA58941.1"/>
    </source>
</evidence>
<organism evidence="1">
    <name type="scientific">marine metagenome</name>
    <dbReference type="NCBI Taxonomy" id="408172"/>
    <lineage>
        <taxon>unclassified sequences</taxon>
        <taxon>metagenomes</taxon>
        <taxon>ecological metagenomes</taxon>
    </lineage>
</organism>
<dbReference type="Pfam" id="PF00701">
    <property type="entry name" value="DHDPS"/>
    <property type="match status" value="1"/>
</dbReference>